<gene>
    <name evidence="1" type="ORF">PISMIDRAFT_25078</name>
</gene>
<accession>A0A0C9YRY8</accession>
<protein>
    <submittedName>
        <fullName evidence="1">Uncharacterized protein</fullName>
    </submittedName>
</protein>
<dbReference type="EMBL" id="KN833850">
    <property type="protein sequence ID" value="KIK16659.1"/>
    <property type="molecule type" value="Genomic_DNA"/>
</dbReference>
<reference evidence="1 2" key="1">
    <citation type="submission" date="2014-04" db="EMBL/GenBank/DDBJ databases">
        <authorList>
            <consortium name="DOE Joint Genome Institute"/>
            <person name="Kuo A."/>
            <person name="Kohler A."/>
            <person name="Costa M.D."/>
            <person name="Nagy L.G."/>
            <person name="Floudas D."/>
            <person name="Copeland A."/>
            <person name="Barry K.W."/>
            <person name="Cichocki N."/>
            <person name="Veneault-Fourrey C."/>
            <person name="LaButti K."/>
            <person name="Lindquist E.A."/>
            <person name="Lipzen A."/>
            <person name="Lundell T."/>
            <person name="Morin E."/>
            <person name="Murat C."/>
            <person name="Sun H."/>
            <person name="Tunlid A."/>
            <person name="Henrissat B."/>
            <person name="Grigoriev I.V."/>
            <person name="Hibbett D.S."/>
            <person name="Martin F."/>
            <person name="Nordberg H.P."/>
            <person name="Cantor M.N."/>
            <person name="Hua S.X."/>
        </authorList>
    </citation>
    <scope>NUCLEOTIDE SEQUENCE [LARGE SCALE GENOMIC DNA]</scope>
    <source>
        <strain evidence="1 2">441</strain>
    </source>
</reference>
<organism evidence="1 2">
    <name type="scientific">Pisolithus microcarpus 441</name>
    <dbReference type="NCBI Taxonomy" id="765257"/>
    <lineage>
        <taxon>Eukaryota</taxon>
        <taxon>Fungi</taxon>
        <taxon>Dikarya</taxon>
        <taxon>Basidiomycota</taxon>
        <taxon>Agaricomycotina</taxon>
        <taxon>Agaricomycetes</taxon>
        <taxon>Agaricomycetidae</taxon>
        <taxon>Boletales</taxon>
        <taxon>Sclerodermatineae</taxon>
        <taxon>Pisolithaceae</taxon>
        <taxon>Pisolithus</taxon>
    </lineage>
</organism>
<dbReference type="Proteomes" id="UP000054018">
    <property type="component" value="Unassembled WGS sequence"/>
</dbReference>
<dbReference type="AlphaFoldDB" id="A0A0C9YRY8"/>
<dbReference type="HOGENOM" id="CLU_1611443_0_0_1"/>
<evidence type="ECO:0000313" key="2">
    <source>
        <dbReference type="Proteomes" id="UP000054018"/>
    </source>
</evidence>
<proteinExistence type="predicted"/>
<evidence type="ECO:0000313" key="1">
    <source>
        <dbReference type="EMBL" id="KIK16659.1"/>
    </source>
</evidence>
<keyword evidence="2" id="KW-1185">Reference proteome</keyword>
<name>A0A0C9YRY8_9AGAM</name>
<reference evidence="2" key="2">
    <citation type="submission" date="2015-01" db="EMBL/GenBank/DDBJ databases">
        <title>Evolutionary Origins and Diversification of the Mycorrhizal Mutualists.</title>
        <authorList>
            <consortium name="DOE Joint Genome Institute"/>
            <consortium name="Mycorrhizal Genomics Consortium"/>
            <person name="Kohler A."/>
            <person name="Kuo A."/>
            <person name="Nagy L.G."/>
            <person name="Floudas D."/>
            <person name="Copeland A."/>
            <person name="Barry K.W."/>
            <person name="Cichocki N."/>
            <person name="Veneault-Fourrey C."/>
            <person name="LaButti K."/>
            <person name="Lindquist E.A."/>
            <person name="Lipzen A."/>
            <person name="Lundell T."/>
            <person name="Morin E."/>
            <person name="Murat C."/>
            <person name="Riley R."/>
            <person name="Ohm R."/>
            <person name="Sun H."/>
            <person name="Tunlid A."/>
            <person name="Henrissat B."/>
            <person name="Grigoriev I.V."/>
            <person name="Hibbett D.S."/>
            <person name="Martin F."/>
        </authorList>
    </citation>
    <scope>NUCLEOTIDE SEQUENCE [LARGE SCALE GENOMIC DNA]</scope>
    <source>
        <strain evidence="2">441</strain>
    </source>
</reference>
<sequence>MPLTDLVWRIFRTDAVVSQPNAVIQEKTSKKGQAMQLTYYCCLSMNCHFLYQRDPRYKHVFALISLSTTGQRIARDRVTTMIIGARGMDLIPTPLELTAASATDMRPLLPTLPQQGQTGIRKTLWWMYFLSVLNWLRGASGIGNREITMSKAVLDSHKHQGNYGP</sequence>